<evidence type="ECO:0000256" key="5">
    <source>
        <dbReference type="ARBA" id="ARBA00031966"/>
    </source>
</evidence>
<dbReference type="InterPro" id="IPR043502">
    <property type="entry name" value="DNA/RNA_pol_sf"/>
</dbReference>
<dbReference type="AlphaFoldDB" id="A0A8S9ZLN0"/>
<dbReference type="SUPFAM" id="SSF53098">
    <property type="entry name" value="Ribonuclease H-like"/>
    <property type="match status" value="1"/>
</dbReference>
<evidence type="ECO:0000313" key="8">
    <source>
        <dbReference type="Proteomes" id="UP000605970"/>
    </source>
</evidence>
<evidence type="ECO:0000313" key="7">
    <source>
        <dbReference type="EMBL" id="KAF7634035.1"/>
    </source>
</evidence>
<evidence type="ECO:0000256" key="1">
    <source>
        <dbReference type="ARBA" id="ARBA00012417"/>
    </source>
</evidence>
<accession>A0A8S9ZLN0</accession>
<reference evidence="7" key="1">
    <citation type="journal article" date="2020" name="Ecol. Evol.">
        <title>Genome structure and content of the rice root-knot nematode (Meloidogyne graminicola).</title>
        <authorList>
            <person name="Phan N.T."/>
            <person name="Danchin E.G.J."/>
            <person name="Klopp C."/>
            <person name="Perfus-Barbeoch L."/>
            <person name="Kozlowski D.K."/>
            <person name="Koutsovoulos G.D."/>
            <person name="Lopez-Roques C."/>
            <person name="Bouchez O."/>
            <person name="Zahm M."/>
            <person name="Besnard G."/>
            <person name="Bellafiore S."/>
        </authorList>
    </citation>
    <scope>NUCLEOTIDE SEQUENCE</scope>
    <source>
        <strain evidence="7">VN-18</strain>
    </source>
</reference>
<dbReference type="PANTHER" id="PTHR10267:SF0">
    <property type="entry name" value="DNA POLYMERASE SUBUNIT GAMMA-1"/>
    <property type="match status" value="1"/>
</dbReference>
<evidence type="ECO:0000256" key="4">
    <source>
        <dbReference type="ARBA" id="ARBA00022932"/>
    </source>
</evidence>
<dbReference type="GO" id="GO:0003887">
    <property type="term" value="F:DNA-directed DNA polymerase activity"/>
    <property type="evidence" value="ECO:0007669"/>
    <property type="project" value="UniProtKB-KW"/>
</dbReference>
<evidence type="ECO:0000256" key="3">
    <source>
        <dbReference type="ARBA" id="ARBA00022695"/>
    </source>
</evidence>
<comment type="caution">
    <text evidence="7">The sequence shown here is derived from an EMBL/GenBank/DDBJ whole genome shotgun (WGS) entry which is preliminary data.</text>
</comment>
<dbReference type="PROSITE" id="PS50006">
    <property type="entry name" value="FHA_DOMAIN"/>
    <property type="match status" value="1"/>
</dbReference>
<dbReference type="InterPro" id="IPR000253">
    <property type="entry name" value="FHA_dom"/>
</dbReference>
<dbReference type="InterPro" id="IPR012337">
    <property type="entry name" value="RNaseH-like_sf"/>
</dbReference>
<keyword evidence="3" id="KW-0548">Nucleotidyltransferase</keyword>
<keyword evidence="8" id="KW-1185">Reference proteome</keyword>
<keyword evidence="4" id="KW-0239">DNA-directed DNA polymerase</keyword>
<organism evidence="7 8">
    <name type="scientific">Meloidogyne graminicola</name>
    <dbReference type="NCBI Taxonomy" id="189291"/>
    <lineage>
        <taxon>Eukaryota</taxon>
        <taxon>Metazoa</taxon>
        <taxon>Ecdysozoa</taxon>
        <taxon>Nematoda</taxon>
        <taxon>Chromadorea</taxon>
        <taxon>Rhabditida</taxon>
        <taxon>Tylenchina</taxon>
        <taxon>Tylenchomorpha</taxon>
        <taxon>Tylenchoidea</taxon>
        <taxon>Meloidogynidae</taxon>
        <taxon>Meloidogyninae</taxon>
        <taxon>Meloidogyne</taxon>
    </lineage>
</organism>
<evidence type="ECO:0000259" key="6">
    <source>
        <dbReference type="PROSITE" id="PS50006"/>
    </source>
</evidence>
<dbReference type="GO" id="GO:0006264">
    <property type="term" value="P:mitochondrial DNA replication"/>
    <property type="evidence" value="ECO:0007669"/>
    <property type="project" value="TreeGrafter"/>
</dbReference>
<dbReference type="GO" id="GO:0008408">
    <property type="term" value="F:3'-5' exonuclease activity"/>
    <property type="evidence" value="ECO:0007669"/>
    <property type="project" value="TreeGrafter"/>
</dbReference>
<dbReference type="SMART" id="SM00482">
    <property type="entry name" value="POLAc"/>
    <property type="match status" value="1"/>
</dbReference>
<keyword evidence="2" id="KW-0808">Transferase</keyword>
<dbReference type="InterPro" id="IPR001098">
    <property type="entry name" value="DNA-dir_DNA_pol_A_palm_dom"/>
</dbReference>
<dbReference type="Gene3D" id="1.10.150.20">
    <property type="entry name" value="5' to 3' exonuclease, C-terminal subdomain"/>
    <property type="match status" value="1"/>
</dbReference>
<dbReference type="InterPro" id="IPR019760">
    <property type="entry name" value="DNA-dir_DNA_pol_A_CS"/>
</dbReference>
<proteinExistence type="predicted"/>
<feature type="domain" description="FHA" evidence="6">
    <location>
        <begin position="758"/>
        <end position="835"/>
    </location>
</feature>
<dbReference type="PANTHER" id="PTHR10267">
    <property type="entry name" value="DNA POLYMERASE SUBUNIT GAMMA-1"/>
    <property type="match status" value="1"/>
</dbReference>
<gene>
    <name evidence="7" type="ORF">Mgra_00006560</name>
</gene>
<dbReference type="Pfam" id="PF18136">
    <property type="entry name" value="DNApol_Exo"/>
    <property type="match status" value="1"/>
</dbReference>
<dbReference type="SUPFAM" id="SSF56672">
    <property type="entry name" value="DNA/RNA polymerases"/>
    <property type="match status" value="1"/>
</dbReference>
<dbReference type="InterPro" id="IPR041336">
    <property type="entry name" value="DNApol_Exo"/>
</dbReference>
<dbReference type="PROSITE" id="PS00447">
    <property type="entry name" value="DNA_POLYMERASE_A"/>
    <property type="match status" value="1"/>
</dbReference>
<dbReference type="InterPro" id="IPR002297">
    <property type="entry name" value="DNA-dir_DNA_pol_A_mt"/>
</dbReference>
<dbReference type="Gene3D" id="3.30.420.390">
    <property type="match status" value="1"/>
</dbReference>
<name>A0A8S9ZLN0_9BILA</name>
<dbReference type="PRINTS" id="PR00867">
    <property type="entry name" value="DNAPOLG"/>
</dbReference>
<dbReference type="GO" id="GO:0005760">
    <property type="term" value="C:gamma DNA polymerase complex"/>
    <property type="evidence" value="ECO:0007669"/>
    <property type="project" value="InterPro"/>
</dbReference>
<dbReference type="EC" id="2.7.7.7" evidence="1"/>
<sequence>MLFYVFRCLNQNKRTLSISPILFPRSATSSKQLQNKIQTIPQQDNNKIILVSQSLHEHLFGKNSASPEQIAQMERRKPGEECLVEEKLKLPQLWSNSLMGHFKALADEQLKDYRILMEKAMQIDKLPPLPSEWASTPGWTVYEQNKNGQYIKRQIPFPKEKLLFFDVEVCMTDGKLPTMAVALSVNKWYSWCSNRLVNDKEELPEFVTLNHLIPLEDESTLGDFKSLIIGHNMAFDRQFIREQYLEKESAMKFWCTMSMHIACSGMADHQRPLYEKSKLNTYDYLSNFYLEDENGIPVFTKQFQAIVDEWKSKTCKNSLEAVYNHYCSSPTQIKLEKEWQGFFRKNSIEDIRENMQKLFDYCAADVRATFEVYQKLYPKFCQRFPHPITHCGMMEMANVYLPINANWRRFYDKCEELSSSSMDQISRKVVQVARNIIEEMDQPINIKKIIKKLKILLNLFNIFFRYQLDPWLWVSDWSRKKKRSQWPVWYWGLFQNLSYANLPLEELKADFVKLMCRELPRVFGLCYGPYPLMFVTGLGWGYIVPKKNFDLSSLPKTQLIKIADEVVHMPIRSIYEQINKNKNSHNLFFEPLQTPVLHFADYFGFYKLPHPSGQPHSNVGTPFSTKMEINFENLKEEVLCPVRYSDILKTFLASRNVTRFWGNYRDRYKEQLPVWFDIHSEKGAIVPSVIPAGTITRRAVHKLWLTSANPKKSMIQCSKGYSIVGADVDSQEQWIAALFGDSLHPSKRAGSTAFSAMLLAGNKSDKTDLHSVVAKNVGISRDHAKVLNYARLYGAGSKHAEQFLKTQGISESDAKKLTKKLFATTKGKALNYHRLSTSGGQYFKEYLNLLDKNNINLNKKPYLLIDGHYFLPSVNFSSFTLNFAECESNTFNYLSLKSHQLFPETPVLKCRLSEALEPFPINRKNGPEAYAFNTLYKRTIINWFVQSSAVDFLHMLLVCMRWLCTSYSIRARFMISIHDEVRYMVEDKDKYRCALALTLSNMYVRAAISESLGIHELPKSIAFFSQVDIDKVLRKEVTLDCETPNGEKVENGEALTIEQIVAKTGGSLKDLNINKN</sequence>
<evidence type="ECO:0000256" key="2">
    <source>
        <dbReference type="ARBA" id="ARBA00022679"/>
    </source>
</evidence>
<protein>
    <recommendedName>
        <fullName evidence="1">DNA-directed DNA polymerase</fullName>
        <ecNumber evidence="1">2.7.7.7</ecNumber>
    </recommendedName>
    <alternativeName>
        <fullName evidence="5">Mitochondrial DNA polymerase catalytic subunit</fullName>
    </alternativeName>
</protein>
<dbReference type="GO" id="GO:0003677">
    <property type="term" value="F:DNA binding"/>
    <property type="evidence" value="ECO:0007669"/>
    <property type="project" value="InterPro"/>
</dbReference>
<dbReference type="Proteomes" id="UP000605970">
    <property type="component" value="Unassembled WGS sequence"/>
</dbReference>
<dbReference type="EMBL" id="JABEBT010000065">
    <property type="protein sequence ID" value="KAF7634035.1"/>
    <property type="molecule type" value="Genomic_DNA"/>
</dbReference>
<dbReference type="OrthoDB" id="5588663at2759"/>